<feature type="non-terminal residue" evidence="2">
    <location>
        <position position="286"/>
    </location>
</feature>
<feature type="compositionally biased region" description="Low complexity" evidence="1">
    <location>
        <begin position="106"/>
        <end position="124"/>
    </location>
</feature>
<protein>
    <submittedName>
        <fullName evidence="2">Uncharacterized protein</fullName>
    </submittedName>
</protein>
<evidence type="ECO:0000313" key="2">
    <source>
        <dbReference type="EMBL" id="ETP27705.1"/>
    </source>
</evidence>
<organism evidence="2 3">
    <name type="scientific">Phytophthora nicotianae P10297</name>
    <dbReference type="NCBI Taxonomy" id="1317064"/>
    <lineage>
        <taxon>Eukaryota</taxon>
        <taxon>Sar</taxon>
        <taxon>Stramenopiles</taxon>
        <taxon>Oomycota</taxon>
        <taxon>Peronosporomycetes</taxon>
        <taxon>Peronosporales</taxon>
        <taxon>Peronosporaceae</taxon>
        <taxon>Phytophthora</taxon>
    </lineage>
</organism>
<sequence length="286" mass="30706">MEVTDLRAERDQAQERLSNIASLLPSAPGHKRTRSESESPTQSTRVSKAARSTSSLPQAGASSHAPVSRSSIELLSAAAAGQRATRPVSSPSSAGPPDHLPRSIRSAAKSGSEGASSPPAASEANVHSDGVESSSGESGSTHVFDSDAAGSDSGSPESSRAKNEFGMPSSLLSDVELAALSPTTDIRQTSIVEMDADLLFHHYTKPMEWLIPLRDPVPPLGDWQDDLVDENNVRDLIESAPWEILAAPLDPLTFKSRGWFRHRGRLYASYEDEHLRAYWDSTHAFP</sequence>
<feature type="compositionally biased region" description="Polar residues" evidence="1">
    <location>
        <begin position="38"/>
        <end position="61"/>
    </location>
</feature>
<evidence type="ECO:0000313" key="3">
    <source>
        <dbReference type="Proteomes" id="UP000018948"/>
    </source>
</evidence>
<gene>
    <name evidence="2" type="ORF">F442_23015</name>
</gene>
<name>W2XXZ2_PHYNI</name>
<accession>W2XXZ2</accession>
<evidence type="ECO:0000256" key="1">
    <source>
        <dbReference type="SAM" id="MobiDB-lite"/>
    </source>
</evidence>
<dbReference type="AlphaFoldDB" id="W2XXZ2"/>
<dbReference type="Proteomes" id="UP000018948">
    <property type="component" value="Unassembled WGS sequence"/>
</dbReference>
<comment type="caution">
    <text evidence="2">The sequence shown here is derived from an EMBL/GenBank/DDBJ whole genome shotgun (WGS) entry which is preliminary data.</text>
</comment>
<feature type="region of interest" description="Disordered" evidence="1">
    <location>
        <begin position="19"/>
        <end position="166"/>
    </location>
</feature>
<dbReference type="OrthoDB" id="146688at2759"/>
<dbReference type="EMBL" id="ANIY01005542">
    <property type="protein sequence ID" value="ETP27705.1"/>
    <property type="molecule type" value="Genomic_DNA"/>
</dbReference>
<feature type="compositionally biased region" description="Low complexity" evidence="1">
    <location>
        <begin position="132"/>
        <end position="158"/>
    </location>
</feature>
<reference evidence="2 3" key="1">
    <citation type="submission" date="2013-11" db="EMBL/GenBank/DDBJ databases">
        <title>The Genome Sequence of Phytophthora parasitica P10297.</title>
        <authorList>
            <consortium name="The Broad Institute Genomics Platform"/>
            <person name="Russ C."/>
            <person name="Tyler B."/>
            <person name="Panabieres F."/>
            <person name="Shan W."/>
            <person name="Tripathy S."/>
            <person name="Grunwald N."/>
            <person name="Machado M."/>
            <person name="Johnson C.S."/>
            <person name="Walker B."/>
            <person name="Young S.K."/>
            <person name="Zeng Q."/>
            <person name="Gargeya S."/>
            <person name="Fitzgerald M."/>
            <person name="Haas B."/>
            <person name="Abouelleil A."/>
            <person name="Allen A.W."/>
            <person name="Alvarado L."/>
            <person name="Arachchi H.M."/>
            <person name="Berlin A.M."/>
            <person name="Chapman S.B."/>
            <person name="Gainer-Dewar J."/>
            <person name="Goldberg J."/>
            <person name="Griggs A."/>
            <person name="Gujja S."/>
            <person name="Hansen M."/>
            <person name="Howarth C."/>
            <person name="Imamovic A."/>
            <person name="Ireland A."/>
            <person name="Larimer J."/>
            <person name="McCowan C."/>
            <person name="Murphy C."/>
            <person name="Pearson M."/>
            <person name="Poon T.W."/>
            <person name="Priest M."/>
            <person name="Roberts A."/>
            <person name="Saif S."/>
            <person name="Shea T."/>
            <person name="Sisk P."/>
            <person name="Sykes S."/>
            <person name="Wortman J."/>
            <person name="Nusbaum C."/>
            <person name="Birren B."/>
        </authorList>
    </citation>
    <scope>NUCLEOTIDE SEQUENCE [LARGE SCALE GENOMIC DNA]</scope>
    <source>
        <strain evidence="2 3">P10297</strain>
    </source>
</reference>
<proteinExistence type="predicted"/>